<dbReference type="GO" id="GO:0017004">
    <property type="term" value="P:cytochrome complex assembly"/>
    <property type="evidence" value="ECO:0007669"/>
    <property type="project" value="TreeGrafter"/>
</dbReference>
<keyword evidence="20" id="KW-1185">Reference proteome</keyword>
<keyword evidence="15 18" id="KW-0472">Membrane</keyword>
<evidence type="ECO:0000256" key="3">
    <source>
        <dbReference type="ARBA" id="ARBA00005163"/>
    </source>
</evidence>
<evidence type="ECO:0000256" key="13">
    <source>
        <dbReference type="ARBA" id="ARBA00022989"/>
    </source>
</evidence>
<dbReference type="UniPathway" id="UPA00223"/>
<comment type="subcellular location">
    <subcellularLocation>
        <location evidence="2">Cell inner membrane</location>
        <topology evidence="2">Multi-pass membrane protein</topology>
    </subcellularLocation>
</comment>
<evidence type="ECO:0000256" key="17">
    <source>
        <dbReference type="PIRSR" id="PIRSR000169-2"/>
    </source>
</evidence>
<protein>
    <recommendedName>
        <fullName evidence="4">Succinate dehydrogenase hydrophobic membrane anchor subunit</fullName>
    </recommendedName>
</protein>
<evidence type="ECO:0000256" key="12">
    <source>
        <dbReference type="ARBA" id="ARBA00022982"/>
    </source>
</evidence>
<dbReference type="Proteomes" id="UP000245212">
    <property type="component" value="Unassembled WGS sequence"/>
</dbReference>
<keyword evidence="13 18" id="KW-1133">Transmembrane helix</keyword>
<accession>A0A2V1K0G4</accession>
<dbReference type="CDD" id="cd03494">
    <property type="entry name" value="SQR_TypeC_SdhD"/>
    <property type="match status" value="1"/>
</dbReference>
<dbReference type="GO" id="GO:0009055">
    <property type="term" value="F:electron transfer activity"/>
    <property type="evidence" value="ECO:0007669"/>
    <property type="project" value="TreeGrafter"/>
</dbReference>
<comment type="function">
    <text evidence="1">Membrane-anchoring subunit of succinate dehydrogenase (SDH).</text>
</comment>
<keyword evidence="12" id="KW-0249">Electron transport</keyword>
<keyword evidence="10 18" id="KW-0812">Transmembrane</keyword>
<evidence type="ECO:0000256" key="10">
    <source>
        <dbReference type="ARBA" id="ARBA00022692"/>
    </source>
</evidence>
<dbReference type="Pfam" id="PF01127">
    <property type="entry name" value="Sdh_cyt"/>
    <property type="match status" value="1"/>
</dbReference>
<evidence type="ECO:0000256" key="6">
    <source>
        <dbReference type="ARBA" id="ARBA00022475"/>
    </source>
</evidence>
<dbReference type="GO" id="GO:0006099">
    <property type="term" value="P:tricarboxylic acid cycle"/>
    <property type="evidence" value="ECO:0007669"/>
    <property type="project" value="UniProtKB-UniPathway"/>
</dbReference>
<feature type="transmembrane region" description="Helical" evidence="18">
    <location>
        <begin position="105"/>
        <end position="125"/>
    </location>
</feature>
<proteinExistence type="predicted"/>
<keyword evidence="8" id="KW-0816">Tricarboxylic acid cycle</keyword>
<dbReference type="GO" id="GO:0005886">
    <property type="term" value="C:plasma membrane"/>
    <property type="evidence" value="ECO:0007669"/>
    <property type="project" value="UniProtKB-SubCell"/>
</dbReference>
<gene>
    <name evidence="19" type="primary">sdhD</name>
    <name evidence="19" type="ORF">DD235_00760</name>
</gene>
<feature type="transmembrane region" description="Helical" evidence="18">
    <location>
        <begin position="63"/>
        <end position="85"/>
    </location>
</feature>
<evidence type="ECO:0000256" key="4">
    <source>
        <dbReference type="ARBA" id="ARBA00019425"/>
    </source>
</evidence>
<dbReference type="EMBL" id="QETA01000001">
    <property type="protein sequence ID" value="PWF24754.1"/>
    <property type="molecule type" value="Genomic_DNA"/>
</dbReference>
<dbReference type="InterPro" id="IPR034804">
    <property type="entry name" value="SQR/QFR_C/D"/>
</dbReference>
<organism evidence="19 20">
    <name type="scientific">Corticimicrobacter populi</name>
    <dbReference type="NCBI Taxonomy" id="2175229"/>
    <lineage>
        <taxon>Bacteria</taxon>
        <taxon>Pseudomonadati</taxon>
        <taxon>Pseudomonadota</taxon>
        <taxon>Betaproteobacteria</taxon>
        <taxon>Burkholderiales</taxon>
        <taxon>Alcaligenaceae</taxon>
        <taxon>Corticimicrobacter</taxon>
    </lineage>
</organism>
<evidence type="ECO:0000256" key="8">
    <source>
        <dbReference type="ARBA" id="ARBA00022532"/>
    </source>
</evidence>
<keyword evidence="6" id="KW-1003">Cell membrane</keyword>
<evidence type="ECO:0000256" key="9">
    <source>
        <dbReference type="ARBA" id="ARBA00022617"/>
    </source>
</evidence>
<dbReference type="PANTHER" id="PTHR38689:SF1">
    <property type="entry name" value="SUCCINATE DEHYDROGENASE HYDROPHOBIC MEMBRANE ANCHOR SUBUNIT"/>
    <property type="match status" value="1"/>
</dbReference>
<comment type="cofactor">
    <cofactor evidence="17">
        <name>heme</name>
        <dbReference type="ChEBI" id="CHEBI:30413"/>
    </cofactor>
    <text evidence="17">The heme is bound between the two transmembrane subunits.</text>
</comment>
<evidence type="ECO:0000256" key="11">
    <source>
        <dbReference type="ARBA" id="ARBA00022723"/>
    </source>
</evidence>
<evidence type="ECO:0000256" key="5">
    <source>
        <dbReference type="ARBA" id="ARBA00022448"/>
    </source>
</evidence>
<dbReference type="Gene3D" id="1.20.1300.10">
    <property type="entry name" value="Fumarate reductase/succinate dehydrogenase, transmembrane subunit"/>
    <property type="match status" value="1"/>
</dbReference>
<dbReference type="GO" id="GO:0046872">
    <property type="term" value="F:metal ion binding"/>
    <property type="evidence" value="ECO:0007669"/>
    <property type="project" value="UniProtKB-KW"/>
</dbReference>
<comment type="pathway">
    <text evidence="3">Carbohydrate metabolism; tricarboxylic acid cycle.</text>
</comment>
<comment type="caution">
    <text evidence="19">The sequence shown here is derived from an EMBL/GenBank/DDBJ whole genome shotgun (WGS) entry which is preliminary data.</text>
</comment>
<dbReference type="PANTHER" id="PTHR38689">
    <property type="entry name" value="SUCCINATE DEHYDROGENASE HYDROPHOBIC MEMBRANE ANCHOR SUBUNIT"/>
    <property type="match status" value="1"/>
</dbReference>
<dbReference type="InterPro" id="IPR000701">
    <property type="entry name" value="SuccDH_FuR_B_TM-su"/>
</dbReference>
<dbReference type="PIRSF" id="PIRSF000169">
    <property type="entry name" value="SDH_D"/>
    <property type="match status" value="1"/>
</dbReference>
<dbReference type="NCBIfam" id="TIGR02968">
    <property type="entry name" value="succ_dehyd_anc"/>
    <property type="match status" value="1"/>
</dbReference>
<dbReference type="SUPFAM" id="SSF81343">
    <property type="entry name" value="Fumarate reductase respiratory complex transmembrane subunits"/>
    <property type="match status" value="1"/>
</dbReference>
<evidence type="ECO:0000256" key="18">
    <source>
        <dbReference type="SAM" id="Phobius"/>
    </source>
</evidence>
<evidence type="ECO:0000256" key="1">
    <source>
        <dbReference type="ARBA" id="ARBA00004050"/>
    </source>
</evidence>
<feature type="binding site" evidence="16">
    <location>
        <position position="95"/>
    </location>
    <ligand>
        <name>a ubiquinone</name>
        <dbReference type="ChEBI" id="CHEBI:16389"/>
    </ligand>
</feature>
<keyword evidence="14 17" id="KW-0408">Iron</keyword>
<evidence type="ECO:0000313" key="20">
    <source>
        <dbReference type="Proteomes" id="UP000245212"/>
    </source>
</evidence>
<keyword evidence="11 17" id="KW-0479">Metal-binding</keyword>
<keyword evidence="5" id="KW-0813">Transport</keyword>
<sequence>MASPQNVGPKRLVVGAHYGLKDFIAQRVTAVVLAIYTLVLFIGVLCMPAFTYEHWKALFTFKVFAIPLGQVLASLAFIALAWHAWIGVRDIWMDYVKPVGLRLTLHILTILWLLGSVIYFAQILWSI</sequence>
<keyword evidence="9 17" id="KW-0349">Heme</keyword>
<dbReference type="GO" id="GO:0020037">
    <property type="term" value="F:heme binding"/>
    <property type="evidence" value="ECO:0007669"/>
    <property type="project" value="InterPro"/>
</dbReference>
<evidence type="ECO:0000256" key="14">
    <source>
        <dbReference type="ARBA" id="ARBA00023004"/>
    </source>
</evidence>
<evidence type="ECO:0000256" key="2">
    <source>
        <dbReference type="ARBA" id="ARBA00004429"/>
    </source>
</evidence>
<evidence type="ECO:0000256" key="16">
    <source>
        <dbReference type="PIRSR" id="PIRSR000169-1"/>
    </source>
</evidence>
<reference evidence="20" key="1">
    <citation type="submission" date="2018-05" db="EMBL/GenBank/DDBJ databases">
        <authorList>
            <person name="Li Y."/>
        </authorList>
    </citation>
    <scope>NUCLEOTIDE SEQUENCE [LARGE SCALE GENOMIC DNA]</scope>
    <source>
        <strain evidence="20">3d-2-2</strain>
    </source>
</reference>
<feature type="transmembrane region" description="Helical" evidence="18">
    <location>
        <begin position="28"/>
        <end position="51"/>
    </location>
</feature>
<name>A0A2V1K0G4_9BURK</name>
<dbReference type="InterPro" id="IPR014312">
    <property type="entry name" value="Succ_DH_anchor"/>
</dbReference>
<dbReference type="RefSeq" id="WP_109060159.1">
    <property type="nucleotide sequence ID" value="NZ_QETA01000001.1"/>
</dbReference>
<keyword evidence="7" id="KW-0997">Cell inner membrane</keyword>
<feature type="binding site" description="axial binding residue" evidence="17">
    <location>
        <position position="83"/>
    </location>
    <ligand>
        <name>heme</name>
        <dbReference type="ChEBI" id="CHEBI:30413"/>
        <note>ligand shared with second transmembrane subunit</note>
    </ligand>
    <ligandPart>
        <name>Fe</name>
        <dbReference type="ChEBI" id="CHEBI:18248"/>
    </ligandPart>
</feature>
<dbReference type="AlphaFoldDB" id="A0A2V1K0G4"/>
<evidence type="ECO:0000256" key="15">
    <source>
        <dbReference type="ARBA" id="ARBA00023136"/>
    </source>
</evidence>
<evidence type="ECO:0000313" key="19">
    <source>
        <dbReference type="EMBL" id="PWF24754.1"/>
    </source>
</evidence>
<evidence type="ECO:0000256" key="7">
    <source>
        <dbReference type="ARBA" id="ARBA00022519"/>
    </source>
</evidence>